<keyword evidence="7" id="KW-1185">Reference proteome</keyword>
<keyword evidence="2" id="KW-0963">Cytoplasm</keyword>
<gene>
    <name evidence="6" type="ORF">GLW01_09635</name>
</gene>
<evidence type="ECO:0000256" key="1">
    <source>
        <dbReference type="ARBA" id="ARBA00004514"/>
    </source>
</evidence>
<dbReference type="AlphaFoldDB" id="A0A9X4YDD2"/>
<dbReference type="EMBL" id="WMEX01000004">
    <property type="protein sequence ID" value="MYL27053.1"/>
    <property type="molecule type" value="Genomic_DNA"/>
</dbReference>
<evidence type="ECO:0000256" key="4">
    <source>
        <dbReference type="ARBA" id="ARBA00023186"/>
    </source>
</evidence>
<dbReference type="Proteomes" id="UP000460751">
    <property type="component" value="Unassembled WGS sequence"/>
</dbReference>
<evidence type="ECO:0000256" key="3">
    <source>
        <dbReference type="ARBA" id="ARBA00022795"/>
    </source>
</evidence>
<comment type="subcellular location">
    <subcellularLocation>
        <location evidence="1">Cytoplasm</location>
        <location evidence="1">Cytosol</location>
    </subcellularLocation>
</comment>
<accession>A0A9X4YDD2</accession>
<proteinExistence type="predicted"/>
<evidence type="ECO:0000256" key="5">
    <source>
        <dbReference type="ARBA" id="ARBA00093797"/>
    </source>
</evidence>
<dbReference type="GO" id="GO:0044781">
    <property type="term" value="P:bacterial-type flagellum organization"/>
    <property type="evidence" value="ECO:0007669"/>
    <property type="project" value="UniProtKB-KW"/>
</dbReference>
<protein>
    <recommendedName>
        <fullName evidence="5">Flagellar protein FliT</fullName>
    </recommendedName>
</protein>
<evidence type="ECO:0000313" key="6">
    <source>
        <dbReference type="EMBL" id="MYL27053.1"/>
    </source>
</evidence>
<sequence>MMVSGRLLIGKDRVTDSTLMPIRPIFKGNRLLWQPIVSRYSGSIAMAELEDMVGRVESLVAAKDWAALAELDDEVRRCVDEAVADAGELGQERVRAGVERLQALYDQAREGSEEERDEAAAALRANNRTQKAAKAYLDNQ</sequence>
<comment type="caution">
    <text evidence="6">The sequence shown here is derived from an EMBL/GenBank/DDBJ whole genome shotgun (WGS) entry which is preliminary data.</text>
</comment>
<keyword evidence="4" id="KW-0143">Chaperone</keyword>
<keyword evidence="3" id="KW-1005">Bacterial flagellum biogenesis</keyword>
<dbReference type="InterPro" id="IPR008622">
    <property type="entry name" value="FliT"/>
</dbReference>
<name>A0A9X4YDD2_9GAMM</name>
<dbReference type="Pfam" id="PF05400">
    <property type="entry name" value="FliT"/>
    <property type="match status" value="1"/>
</dbReference>
<reference evidence="6 7" key="1">
    <citation type="submission" date="2019-11" db="EMBL/GenBank/DDBJ databases">
        <title>Genome sequences of 17 halophilic strains isolated from different environments.</title>
        <authorList>
            <person name="Furrow R.E."/>
        </authorList>
    </citation>
    <scope>NUCLEOTIDE SEQUENCE [LARGE SCALE GENOMIC DNA]</scope>
    <source>
        <strain evidence="6 7">22507_15_FS</strain>
    </source>
</reference>
<evidence type="ECO:0000313" key="7">
    <source>
        <dbReference type="Proteomes" id="UP000460751"/>
    </source>
</evidence>
<organism evidence="6 7">
    <name type="scientific">Vreelandella halophila</name>
    <dbReference type="NCBI Taxonomy" id="86177"/>
    <lineage>
        <taxon>Bacteria</taxon>
        <taxon>Pseudomonadati</taxon>
        <taxon>Pseudomonadota</taxon>
        <taxon>Gammaproteobacteria</taxon>
        <taxon>Oceanospirillales</taxon>
        <taxon>Halomonadaceae</taxon>
        <taxon>Vreelandella</taxon>
    </lineage>
</organism>
<evidence type="ECO:0000256" key="2">
    <source>
        <dbReference type="ARBA" id="ARBA00022490"/>
    </source>
</evidence>